<name>A0A934PAS7_9STRE</name>
<accession>A0A934PAS7</accession>
<keyword evidence="5 7" id="KW-0472">Membrane</keyword>
<dbReference type="RefSeq" id="WP_199568126.1">
    <property type="nucleotide sequence ID" value="NZ_JAENBP010000007.1"/>
</dbReference>
<sequence>MLEILSYDFMQRAFLAVIAISIFSPILGIFLILRRQSLMSDTLSHVSLAGVALGVFIGISPTWTTILVVSLAAIVLEYLRTVYRHYMEISTAILMSFGLAISLIIISKANNSNGVGLEQYLFGSIITITAEQVVALFTIALVVLMLTILFIRPMYILTFNEETAFVDGLPVRLMSICFNLVTGVAISLMIPAAGALLVSTIMVLPASIAMRIGKSFKAVITYGILIGFFGMVLGIFISFWAKTPASATITIIFIIMFLVVSIIRVIAKLIRK</sequence>
<keyword evidence="4 7" id="KW-1133">Transmembrane helix</keyword>
<dbReference type="PANTHER" id="PTHR30477:SF0">
    <property type="entry name" value="METAL TRANSPORT SYSTEM MEMBRANE PROTEIN TM_0125-RELATED"/>
    <property type="match status" value="1"/>
</dbReference>
<proteinExistence type="inferred from homology"/>
<dbReference type="GO" id="GO:0010043">
    <property type="term" value="P:response to zinc ion"/>
    <property type="evidence" value="ECO:0007669"/>
    <property type="project" value="TreeGrafter"/>
</dbReference>
<evidence type="ECO:0000313" key="9">
    <source>
        <dbReference type="Proteomes" id="UP000644875"/>
    </source>
</evidence>
<evidence type="ECO:0000313" key="8">
    <source>
        <dbReference type="EMBL" id="MBJ8350212.1"/>
    </source>
</evidence>
<comment type="caution">
    <text evidence="8">The sequence shown here is derived from an EMBL/GenBank/DDBJ whole genome shotgun (WGS) entry which is preliminary data.</text>
</comment>
<dbReference type="SUPFAM" id="SSF81345">
    <property type="entry name" value="ABC transporter involved in vitamin B12 uptake, BtuC"/>
    <property type="match status" value="1"/>
</dbReference>
<feature type="transmembrane region" description="Helical" evidence="7">
    <location>
        <begin position="219"/>
        <end position="241"/>
    </location>
</feature>
<reference evidence="8 9" key="1">
    <citation type="journal article" date="2021" name="Int. J. Syst. Evol. Microbiol.">
        <title>Streptococcus vicugnae sp. nov., isolated from faeces of alpacas (Vicugna pacos) and cattle (Bos taurus), Streptococcus zalophi sp. nov., and Streptococcus pacificus sp. nov., isolated from respiratory tract of California sea lions (Zalophus californianus).</title>
        <authorList>
            <person name="Volokhov D.V."/>
            <person name="Zagorodnyaya T.A."/>
            <person name="Shen Z."/>
            <person name="Blom J."/>
            <person name="Furtak V.A."/>
            <person name="Eisenberg T."/>
            <person name="Fan P."/>
            <person name="Jeong K.C."/>
            <person name="Gao Y."/>
            <person name="Zhang S."/>
            <person name="Amselle M."/>
        </authorList>
    </citation>
    <scope>NUCLEOTIDE SEQUENCE [LARGE SCALE GENOMIC DNA]</scope>
    <source>
        <strain evidence="9">CSL7508-lung</strain>
    </source>
</reference>
<dbReference type="AlphaFoldDB" id="A0A934PAS7"/>
<dbReference type="FunFam" id="1.10.3470.10:FF:000008">
    <property type="entry name" value="Zinc ABC transporter, permease protein"/>
    <property type="match status" value="1"/>
</dbReference>
<comment type="subcellular location">
    <subcellularLocation>
        <location evidence="6">Cell membrane</location>
        <topology evidence="6">Multi-pass membrane protein</topology>
    </subcellularLocation>
    <subcellularLocation>
        <location evidence="1">Membrane</location>
        <topology evidence="1">Multi-pass membrane protein</topology>
    </subcellularLocation>
</comment>
<keyword evidence="6" id="KW-0813">Transport</keyword>
<feature type="transmembrane region" description="Helical" evidence="7">
    <location>
        <begin position="45"/>
        <end position="74"/>
    </location>
</feature>
<feature type="transmembrane region" description="Helical" evidence="7">
    <location>
        <begin position="86"/>
        <end position="107"/>
    </location>
</feature>
<evidence type="ECO:0000256" key="4">
    <source>
        <dbReference type="ARBA" id="ARBA00022989"/>
    </source>
</evidence>
<keyword evidence="9" id="KW-1185">Reference proteome</keyword>
<dbReference type="PANTHER" id="PTHR30477">
    <property type="entry name" value="ABC-TRANSPORTER METAL-BINDING PROTEIN"/>
    <property type="match status" value="1"/>
</dbReference>
<feature type="transmembrane region" description="Helical" evidence="7">
    <location>
        <begin position="171"/>
        <end position="198"/>
    </location>
</feature>
<evidence type="ECO:0000256" key="5">
    <source>
        <dbReference type="ARBA" id="ARBA00023136"/>
    </source>
</evidence>
<feature type="transmembrane region" description="Helical" evidence="7">
    <location>
        <begin position="247"/>
        <end position="267"/>
    </location>
</feature>
<dbReference type="GO" id="GO:0055085">
    <property type="term" value="P:transmembrane transport"/>
    <property type="evidence" value="ECO:0007669"/>
    <property type="project" value="InterPro"/>
</dbReference>
<dbReference type="EMBL" id="JAENBP010000007">
    <property type="protein sequence ID" value="MBJ8350212.1"/>
    <property type="molecule type" value="Genomic_DNA"/>
</dbReference>
<dbReference type="GO" id="GO:0043190">
    <property type="term" value="C:ATP-binding cassette (ABC) transporter complex"/>
    <property type="evidence" value="ECO:0007669"/>
    <property type="project" value="InterPro"/>
</dbReference>
<feature type="transmembrane region" description="Helical" evidence="7">
    <location>
        <begin position="119"/>
        <end position="151"/>
    </location>
</feature>
<protein>
    <submittedName>
        <fullName evidence="8">Metal ABC transporter permease</fullName>
    </submittedName>
</protein>
<evidence type="ECO:0000256" key="1">
    <source>
        <dbReference type="ARBA" id="ARBA00004141"/>
    </source>
</evidence>
<feature type="transmembrane region" description="Helical" evidence="7">
    <location>
        <begin position="12"/>
        <end position="33"/>
    </location>
</feature>
<evidence type="ECO:0000256" key="6">
    <source>
        <dbReference type="RuleBase" id="RU003943"/>
    </source>
</evidence>
<dbReference type="Gene3D" id="1.10.3470.10">
    <property type="entry name" value="ABC transporter involved in vitamin B12 uptake, BtuC"/>
    <property type="match status" value="1"/>
</dbReference>
<comment type="similarity">
    <text evidence="2 6">Belongs to the ABC-3 integral membrane protein family.</text>
</comment>
<evidence type="ECO:0000256" key="2">
    <source>
        <dbReference type="ARBA" id="ARBA00008034"/>
    </source>
</evidence>
<keyword evidence="3 6" id="KW-0812">Transmembrane</keyword>
<evidence type="ECO:0000256" key="3">
    <source>
        <dbReference type="ARBA" id="ARBA00022692"/>
    </source>
</evidence>
<dbReference type="InterPro" id="IPR037294">
    <property type="entry name" value="ABC_BtuC-like"/>
</dbReference>
<gene>
    <name evidence="8" type="ORF">JHK64_06145</name>
</gene>
<organism evidence="8 9">
    <name type="scientific">Streptococcus zalophi</name>
    <dbReference type="NCBI Taxonomy" id="640031"/>
    <lineage>
        <taxon>Bacteria</taxon>
        <taxon>Bacillati</taxon>
        <taxon>Bacillota</taxon>
        <taxon>Bacilli</taxon>
        <taxon>Lactobacillales</taxon>
        <taxon>Streptococcaceae</taxon>
        <taxon>Streptococcus</taxon>
    </lineage>
</organism>
<dbReference type="Pfam" id="PF00950">
    <property type="entry name" value="ABC-3"/>
    <property type="match status" value="1"/>
</dbReference>
<dbReference type="Proteomes" id="UP000644875">
    <property type="component" value="Unassembled WGS sequence"/>
</dbReference>
<evidence type="ECO:0000256" key="7">
    <source>
        <dbReference type="SAM" id="Phobius"/>
    </source>
</evidence>
<dbReference type="InterPro" id="IPR001626">
    <property type="entry name" value="ABC_TroCD"/>
</dbReference>